<gene>
    <name evidence="1" type="ORF">HYN48_06050</name>
</gene>
<evidence type="ECO:0000313" key="2">
    <source>
        <dbReference type="Proteomes" id="UP000244193"/>
    </source>
</evidence>
<organism evidence="1 2">
    <name type="scientific">Flavobacterium magnum</name>
    <dbReference type="NCBI Taxonomy" id="2162713"/>
    <lineage>
        <taxon>Bacteria</taxon>
        <taxon>Pseudomonadati</taxon>
        <taxon>Bacteroidota</taxon>
        <taxon>Flavobacteriia</taxon>
        <taxon>Flavobacteriales</taxon>
        <taxon>Flavobacteriaceae</taxon>
        <taxon>Flavobacterium</taxon>
    </lineage>
</organism>
<dbReference type="KEGG" id="fmg:HYN48_06050"/>
<proteinExistence type="predicted"/>
<reference evidence="1 2" key="1">
    <citation type="submission" date="2018-04" db="EMBL/GenBank/DDBJ databases">
        <title>Genome sequencing of Flavobacterium sp. HYN0048.</title>
        <authorList>
            <person name="Yi H."/>
            <person name="Baek C."/>
        </authorList>
    </citation>
    <scope>NUCLEOTIDE SEQUENCE [LARGE SCALE GENOMIC DNA]</scope>
    <source>
        <strain evidence="1 2">HYN0048</strain>
    </source>
</reference>
<name>A0A2S0REL2_9FLAO</name>
<dbReference type="NCBIfam" id="NF041384">
    <property type="entry name" value="YHS_seleno_dom"/>
    <property type="match status" value="1"/>
</dbReference>
<dbReference type="EMBL" id="CP028811">
    <property type="protein sequence ID" value="AWA29678.1"/>
    <property type="molecule type" value="Genomic_DNA"/>
</dbReference>
<sequence length="163" mass="18677">MIFRQRKPATLKNRILMIALLLLSGFGFAQSESKRSVHFNLEQKLAIQGYDPVAYFKQNKALKGKKELSVSHQGVVYNFSSAANKEAFLKSPAAYEPQYGGWCAFAMGDYGKKVEIDPETFKIVDGKLYLFYNAYFNNTLKSWNKDEDRLKKKADANWNKIIN</sequence>
<dbReference type="AlphaFoldDB" id="A0A2S0REL2"/>
<protein>
    <submittedName>
        <fullName evidence="1">YHS domain protein</fullName>
    </submittedName>
</protein>
<accession>A0A2S0REL2</accession>
<keyword evidence="2" id="KW-1185">Reference proteome</keyword>
<evidence type="ECO:0000313" key="1">
    <source>
        <dbReference type="EMBL" id="AWA29678.1"/>
    </source>
</evidence>
<dbReference type="Proteomes" id="UP000244193">
    <property type="component" value="Chromosome"/>
</dbReference>
<dbReference type="OrthoDB" id="344729at2"/>